<organism evidence="1">
    <name type="scientific">Gaeumannomyces tritici (strain R3-111a-1)</name>
    <name type="common">Wheat and barley take-all root rot fungus</name>
    <name type="synonym">Gaeumannomyces graminis var. tritici</name>
    <dbReference type="NCBI Taxonomy" id="644352"/>
    <lineage>
        <taxon>Eukaryota</taxon>
        <taxon>Fungi</taxon>
        <taxon>Dikarya</taxon>
        <taxon>Ascomycota</taxon>
        <taxon>Pezizomycotina</taxon>
        <taxon>Sordariomycetes</taxon>
        <taxon>Sordariomycetidae</taxon>
        <taxon>Magnaporthales</taxon>
        <taxon>Magnaporthaceae</taxon>
        <taxon>Gaeumannomyces</taxon>
    </lineage>
</organism>
<dbReference type="Proteomes" id="UP000006039">
    <property type="component" value="Unassembled WGS sequence"/>
</dbReference>
<dbReference type="AlphaFoldDB" id="J3NU73"/>
<dbReference type="GeneID" id="20345286"/>
<dbReference type="VEuPathDB" id="FungiDB:GGTG_04828"/>
<dbReference type="EMBL" id="GL385396">
    <property type="protein sequence ID" value="EJT79744.1"/>
    <property type="molecule type" value="Genomic_DNA"/>
</dbReference>
<name>J3NU73_GAET3</name>
<keyword evidence="3" id="KW-1185">Reference proteome</keyword>
<dbReference type="HOGENOM" id="CLU_097230_2_0_1"/>
<gene>
    <name evidence="2" type="primary">20345286</name>
    <name evidence="1" type="ORF">GGTG_04828</name>
</gene>
<dbReference type="STRING" id="644352.J3NU73"/>
<reference evidence="1" key="2">
    <citation type="submission" date="2010-07" db="EMBL/GenBank/DDBJ databases">
        <authorList>
            <consortium name="The Broad Institute Genome Sequencing Platform"/>
            <consortium name="Broad Institute Genome Sequencing Center for Infectious Disease"/>
            <person name="Ma L.-J."/>
            <person name="Dead R."/>
            <person name="Young S."/>
            <person name="Zeng Q."/>
            <person name="Koehrsen M."/>
            <person name="Alvarado L."/>
            <person name="Berlin A."/>
            <person name="Chapman S.B."/>
            <person name="Chen Z."/>
            <person name="Freedman E."/>
            <person name="Gellesch M."/>
            <person name="Goldberg J."/>
            <person name="Griggs A."/>
            <person name="Gujja S."/>
            <person name="Heilman E.R."/>
            <person name="Heiman D."/>
            <person name="Hepburn T."/>
            <person name="Howarth C."/>
            <person name="Jen D."/>
            <person name="Larson L."/>
            <person name="Mehta T."/>
            <person name="Neiman D."/>
            <person name="Pearson M."/>
            <person name="Roberts A."/>
            <person name="Saif S."/>
            <person name="Shea T."/>
            <person name="Shenoy N."/>
            <person name="Sisk P."/>
            <person name="Stolte C."/>
            <person name="Sykes S."/>
            <person name="Walk T."/>
            <person name="White J."/>
            <person name="Yandava C."/>
            <person name="Haas B."/>
            <person name="Nusbaum C."/>
            <person name="Birren B."/>
        </authorList>
    </citation>
    <scope>NUCLEOTIDE SEQUENCE</scope>
    <source>
        <strain evidence="1">R3-111a-1</strain>
    </source>
</reference>
<dbReference type="OrthoDB" id="5413892at2759"/>
<evidence type="ECO:0000313" key="2">
    <source>
        <dbReference type="EnsemblFungi" id="EJT79744"/>
    </source>
</evidence>
<protein>
    <submittedName>
        <fullName evidence="1 2">Uncharacterized protein</fullName>
    </submittedName>
</protein>
<sequence length="138" mass="15657">MPPIAPANQPANAPADNIAQLLDDLRHNVRNDMAQILVDFRHDFRNDLKTRADARDFNAIARGWNSTVNRPEWDLHPLKDRNTNEDIEEFPRTVGDIDRMNARDIGRVLRALGQSCQGGMPEKRRRLKIAIGIVLQAA</sequence>
<reference evidence="1" key="3">
    <citation type="submission" date="2010-09" db="EMBL/GenBank/DDBJ databases">
        <title>Annotation of Gaeumannomyces graminis var. tritici R3-111a-1.</title>
        <authorList>
            <consortium name="The Broad Institute Genome Sequencing Platform"/>
            <person name="Ma L.-J."/>
            <person name="Dead R."/>
            <person name="Young S.K."/>
            <person name="Zeng Q."/>
            <person name="Gargeya S."/>
            <person name="Fitzgerald M."/>
            <person name="Haas B."/>
            <person name="Abouelleil A."/>
            <person name="Alvarado L."/>
            <person name="Arachchi H.M."/>
            <person name="Berlin A."/>
            <person name="Brown A."/>
            <person name="Chapman S.B."/>
            <person name="Chen Z."/>
            <person name="Dunbar C."/>
            <person name="Freedman E."/>
            <person name="Gearin G."/>
            <person name="Gellesch M."/>
            <person name="Goldberg J."/>
            <person name="Griggs A."/>
            <person name="Gujja S."/>
            <person name="Heiman D."/>
            <person name="Howarth C."/>
            <person name="Larson L."/>
            <person name="Lui A."/>
            <person name="MacDonald P.J.P."/>
            <person name="Mehta T."/>
            <person name="Montmayeur A."/>
            <person name="Murphy C."/>
            <person name="Neiman D."/>
            <person name="Pearson M."/>
            <person name="Priest M."/>
            <person name="Roberts A."/>
            <person name="Saif S."/>
            <person name="Shea T."/>
            <person name="Shenoy N."/>
            <person name="Sisk P."/>
            <person name="Stolte C."/>
            <person name="Sykes S."/>
            <person name="Yandava C."/>
            <person name="Wortman J."/>
            <person name="Nusbaum C."/>
            <person name="Birren B."/>
        </authorList>
    </citation>
    <scope>NUCLEOTIDE SEQUENCE</scope>
    <source>
        <strain evidence="1">R3-111a-1</strain>
    </source>
</reference>
<dbReference type="RefSeq" id="XP_009220889.1">
    <property type="nucleotide sequence ID" value="XM_009222625.1"/>
</dbReference>
<reference evidence="2" key="5">
    <citation type="submission" date="2018-04" db="UniProtKB">
        <authorList>
            <consortium name="EnsemblFungi"/>
        </authorList>
    </citation>
    <scope>IDENTIFICATION</scope>
    <source>
        <strain evidence="2">R3-111a-1</strain>
    </source>
</reference>
<reference evidence="2" key="4">
    <citation type="journal article" date="2015" name="G3 (Bethesda)">
        <title>Genome sequences of three phytopathogenic species of the Magnaporthaceae family of fungi.</title>
        <authorList>
            <person name="Okagaki L.H."/>
            <person name="Nunes C.C."/>
            <person name="Sailsbery J."/>
            <person name="Clay B."/>
            <person name="Brown D."/>
            <person name="John T."/>
            <person name="Oh Y."/>
            <person name="Young N."/>
            <person name="Fitzgerald M."/>
            <person name="Haas B.J."/>
            <person name="Zeng Q."/>
            <person name="Young S."/>
            <person name="Adiconis X."/>
            <person name="Fan L."/>
            <person name="Levin J.Z."/>
            <person name="Mitchell T.K."/>
            <person name="Okubara P.A."/>
            <person name="Farman M.L."/>
            <person name="Kohn L.M."/>
            <person name="Birren B."/>
            <person name="Ma L.-J."/>
            <person name="Dean R.A."/>
        </authorList>
    </citation>
    <scope>NUCLEOTIDE SEQUENCE</scope>
    <source>
        <strain evidence="2">R3-111a-1</strain>
    </source>
</reference>
<proteinExistence type="predicted"/>
<dbReference type="eggNOG" id="ENOG502RW6H">
    <property type="taxonomic scope" value="Eukaryota"/>
</dbReference>
<evidence type="ECO:0000313" key="1">
    <source>
        <dbReference type="EMBL" id="EJT79744.1"/>
    </source>
</evidence>
<accession>J3NU73</accession>
<dbReference type="EnsemblFungi" id="EJT79744">
    <property type="protein sequence ID" value="EJT79744"/>
    <property type="gene ID" value="GGTG_04828"/>
</dbReference>
<reference evidence="3" key="1">
    <citation type="submission" date="2010-07" db="EMBL/GenBank/DDBJ databases">
        <title>The genome sequence of Gaeumannomyces graminis var. tritici strain R3-111a-1.</title>
        <authorList>
            <consortium name="The Broad Institute Genome Sequencing Platform"/>
            <person name="Ma L.-J."/>
            <person name="Dead R."/>
            <person name="Young S."/>
            <person name="Zeng Q."/>
            <person name="Koehrsen M."/>
            <person name="Alvarado L."/>
            <person name="Berlin A."/>
            <person name="Chapman S.B."/>
            <person name="Chen Z."/>
            <person name="Freedman E."/>
            <person name="Gellesch M."/>
            <person name="Goldberg J."/>
            <person name="Griggs A."/>
            <person name="Gujja S."/>
            <person name="Heilman E.R."/>
            <person name="Heiman D."/>
            <person name="Hepburn T."/>
            <person name="Howarth C."/>
            <person name="Jen D."/>
            <person name="Larson L."/>
            <person name="Mehta T."/>
            <person name="Neiman D."/>
            <person name="Pearson M."/>
            <person name="Roberts A."/>
            <person name="Saif S."/>
            <person name="Shea T."/>
            <person name="Shenoy N."/>
            <person name="Sisk P."/>
            <person name="Stolte C."/>
            <person name="Sykes S."/>
            <person name="Walk T."/>
            <person name="White J."/>
            <person name="Yandava C."/>
            <person name="Haas B."/>
            <person name="Nusbaum C."/>
            <person name="Birren B."/>
        </authorList>
    </citation>
    <scope>NUCLEOTIDE SEQUENCE [LARGE SCALE GENOMIC DNA]</scope>
    <source>
        <strain evidence="3">R3-111a-1</strain>
    </source>
</reference>
<evidence type="ECO:0000313" key="3">
    <source>
        <dbReference type="Proteomes" id="UP000006039"/>
    </source>
</evidence>